<dbReference type="OrthoDB" id="5429923at2759"/>
<dbReference type="HOGENOM" id="CLU_2096996_0_0_1"/>
<organism evidence="1">
    <name type="scientific">Fusarium oxysporum f. sp. conglutinans race 2 54008</name>
    <dbReference type="NCBI Taxonomy" id="1089457"/>
    <lineage>
        <taxon>Eukaryota</taxon>
        <taxon>Fungi</taxon>
        <taxon>Dikarya</taxon>
        <taxon>Ascomycota</taxon>
        <taxon>Pezizomycotina</taxon>
        <taxon>Sordariomycetes</taxon>
        <taxon>Hypocreomycetidae</taxon>
        <taxon>Hypocreales</taxon>
        <taxon>Nectriaceae</taxon>
        <taxon>Fusarium</taxon>
        <taxon>Fusarium oxysporum species complex</taxon>
    </lineage>
</organism>
<reference evidence="1" key="2">
    <citation type="submission" date="2014-03" db="EMBL/GenBank/DDBJ databases">
        <title>The Genome Annotation of Fusarium oxysporum PHW808.</title>
        <authorList>
            <consortium name="The Broad Institute Genomics Platform"/>
            <person name="Ma L.-J."/>
            <person name="Corby-Kistler H."/>
            <person name="Broz K."/>
            <person name="Gale L.R."/>
            <person name="Jonkers W."/>
            <person name="O'Donnell K."/>
            <person name="Ploetz R."/>
            <person name="Steinberg C."/>
            <person name="Schwartz D.C."/>
            <person name="VanEtten H."/>
            <person name="Zhou S."/>
            <person name="Young S.K."/>
            <person name="Zeng Q."/>
            <person name="Gargeya S."/>
            <person name="Fitzgerald M."/>
            <person name="Abouelleil A."/>
            <person name="Alvarado L."/>
            <person name="Chapman S.B."/>
            <person name="Gainer-Dewar J."/>
            <person name="Goldberg J."/>
            <person name="Griggs A."/>
            <person name="Gujja S."/>
            <person name="Hansen M."/>
            <person name="Howarth C."/>
            <person name="Imamovic A."/>
            <person name="Ireland A."/>
            <person name="Larimer J."/>
            <person name="McCowan C."/>
            <person name="Murphy C."/>
            <person name="Pearson M."/>
            <person name="Poon T.W."/>
            <person name="Priest M."/>
            <person name="Roberts A."/>
            <person name="Saif S."/>
            <person name="Shea T."/>
            <person name="Sykes S."/>
            <person name="Wortman J."/>
            <person name="Nusbaum C."/>
            <person name="Birren B."/>
        </authorList>
    </citation>
    <scope>NUCLEOTIDE SEQUENCE</scope>
    <source>
        <strain evidence="1">54008</strain>
    </source>
</reference>
<gene>
    <name evidence="1" type="ORF">FOPG_18392</name>
</gene>
<dbReference type="EMBL" id="KK033658">
    <property type="protein sequence ID" value="EXL65381.1"/>
    <property type="molecule type" value="Genomic_DNA"/>
</dbReference>
<proteinExistence type="predicted"/>
<evidence type="ECO:0000313" key="1">
    <source>
        <dbReference type="EMBL" id="EXL65381.1"/>
    </source>
</evidence>
<name>X0GZY6_FUSOX</name>
<dbReference type="AlphaFoldDB" id="X0GZY6"/>
<reference evidence="1" key="1">
    <citation type="submission" date="2011-11" db="EMBL/GenBank/DDBJ databases">
        <title>The Genome Sequence of Fusarium oxysporum PHW808.</title>
        <authorList>
            <consortium name="The Broad Institute Genome Sequencing Platform"/>
            <person name="Ma L.-J."/>
            <person name="Gale L.R."/>
            <person name="Schwartz D.C."/>
            <person name="Zhou S."/>
            <person name="Corby-Kistler H."/>
            <person name="Young S.K."/>
            <person name="Zeng Q."/>
            <person name="Gargeya S."/>
            <person name="Fitzgerald M."/>
            <person name="Haas B."/>
            <person name="Abouelleil A."/>
            <person name="Alvarado L."/>
            <person name="Arachchi H.M."/>
            <person name="Berlin A."/>
            <person name="Brown A."/>
            <person name="Chapman S.B."/>
            <person name="Chen Z."/>
            <person name="Dunbar C."/>
            <person name="Freedman E."/>
            <person name="Gearin G."/>
            <person name="Goldberg J."/>
            <person name="Griggs A."/>
            <person name="Gujja S."/>
            <person name="Heiman D."/>
            <person name="Howarth C."/>
            <person name="Larson L."/>
            <person name="Lui A."/>
            <person name="MacDonald P.J.P."/>
            <person name="Montmayeur A."/>
            <person name="Murphy C."/>
            <person name="Neiman D."/>
            <person name="Pearson M."/>
            <person name="Priest M."/>
            <person name="Roberts A."/>
            <person name="Saif S."/>
            <person name="Shea T."/>
            <person name="Shenoy N."/>
            <person name="Sisk P."/>
            <person name="Stolte C."/>
            <person name="Sykes S."/>
            <person name="Wortman J."/>
            <person name="Nusbaum C."/>
            <person name="Birren B."/>
        </authorList>
    </citation>
    <scope>NUCLEOTIDE SEQUENCE [LARGE SCALE GENOMIC DNA]</scope>
    <source>
        <strain evidence="1">54008</strain>
    </source>
</reference>
<protein>
    <submittedName>
        <fullName evidence="1">Uncharacterized protein</fullName>
    </submittedName>
</protein>
<accession>X0GZY6</accession>
<sequence>MFSSIKAQETALHLSKHVQAGYEKFVKRHISFKPLKYIGWFMRAFVTKSASSAIIEFTRPQDANKIIDEGLIWQGGVFQYELYDRSCRLRQCFACQVYGEIGTQCKATTRCGYCAQ</sequence>
<dbReference type="Proteomes" id="UP000030676">
    <property type="component" value="Unassembled WGS sequence"/>
</dbReference>